<reference evidence="1" key="1">
    <citation type="submission" date="2007-09" db="EMBL/GenBank/DDBJ databases">
        <title>Complete Genome Sequence of Rickettsia akari.</title>
        <authorList>
            <person name="Madan A."/>
            <person name="Fahey J."/>
            <person name="Helton E."/>
            <person name="Ketteman M."/>
            <person name="Madan A."/>
            <person name="Rodrigues S."/>
            <person name="Sanchez A."/>
            <person name="Whiting M."/>
            <person name="Dasch G."/>
            <person name="Eremeeva M."/>
        </authorList>
    </citation>
    <scope>NUCLEOTIDE SEQUENCE</scope>
    <source>
        <strain evidence="1">Hartford</strain>
    </source>
</reference>
<keyword evidence="2" id="KW-1185">Reference proteome</keyword>
<evidence type="ECO:0000313" key="2">
    <source>
        <dbReference type="Proteomes" id="UP000006830"/>
    </source>
</evidence>
<name>A8GLT8_RICAH</name>
<accession>A8GLT8</accession>
<protein>
    <submittedName>
        <fullName evidence="1">Uncharacterized protein</fullName>
    </submittedName>
</protein>
<evidence type="ECO:0000313" key="1">
    <source>
        <dbReference type="EMBL" id="ABV74363.1"/>
    </source>
</evidence>
<dbReference type="AlphaFoldDB" id="A8GLT8"/>
<dbReference type="HOGENOM" id="CLU_2411292_0_0_5"/>
<gene>
    <name evidence="1" type="ordered locus">A1C_00140</name>
</gene>
<sequence>MLILETVYWLGLVAVQILQPNFVLVAAVDLMRQLELEVHLVVVVTVQLELVLAALLNQLNVDCLLFVRIVLSTDVISQSQLVLLHILPLITE</sequence>
<dbReference type="Proteomes" id="UP000006830">
    <property type="component" value="Chromosome"/>
</dbReference>
<dbReference type="KEGG" id="rak:A1C_00140"/>
<organism evidence="1 2">
    <name type="scientific">Rickettsia akari (strain Hartford)</name>
    <dbReference type="NCBI Taxonomy" id="293614"/>
    <lineage>
        <taxon>Bacteria</taxon>
        <taxon>Pseudomonadati</taxon>
        <taxon>Pseudomonadota</taxon>
        <taxon>Alphaproteobacteria</taxon>
        <taxon>Rickettsiales</taxon>
        <taxon>Rickettsiaceae</taxon>
        <taxon>Rickettsieae</taxon>
        <taxon>Rickettsia</taxon>
        <taxon>spotted fever group</taxon>
    </lineage>
</organism>
<dbReference type="EMBL" id="CP000847">
    <property type="protein sequence ID" value="ABV74363.1"/>
    <property type="molecule type" value="Genomic_DNA"/>
</dbReference>
<proteinExistence type="predicted"/>